<evidence type="ECO:0008006" key="9">
    <source>
        <dbReference type="Google" id="ProtNLM"/>
    </source>
</evidence>
<dbReference type="PANTHER" id="PTHR30352">
    <property type="entry name" value="PYRUVATE FORMATE-LYASE-ACTIVATING ENZYME"/>
    <property type="match status" value="1"/>
</dbReference>
<keyword evidence="8" id="KW-1185">Reference proteome</keyword>
<dbReference type="GO" id="GO:0051539">
    <property type="term" value="F:4 iron, 4 sulfur cluster binding"/>
    <property type="evidence" value="ECO:0007669"/>
    <property type="project" value="UniProtKB-KW"/>
</dbReference>
<keyword evidence="5" id="KW-0408">Iron</keyword>
<dbReference type="InterPro" id="IPR058240">
    <property type="entry name" value="rSAM_sf"/>
</dbReference>
<evidence type="ECO:0000256" key="3">
    <source>
        <dbReference type="ARBA" id="ARBA00022691"/>
    </source>
</evidence>
<evidence type="ECO:0000313" key="8">
    <source>
        <dbReference type="Proteomes" id="UP000033101"/>
    </source>
</evidence>
<dbReference type="GeneID" id="70784909"/>
<dbReference type="InterPro" id="IPR034457">
    <property type="entry name" value="Organic_radical-activating"/>
</dbReference>
<name>A0A0E3SBL9_9EURY</name>
<dbReference type="KEGG" id="mhor:MSHOH_2751"/>
<gene>
    <name evidence="7" type="ORF">MSHOH_2751</name>
</gene>
<organism evidence="7 8">
    <name type="scientific">Methanosarcina horonobensis HB-1 = JCM 15518</name>
    <dbReference type="NCBI Taxonomy" id="1434110"/>
    <lineage>
        <taxon>Archaea</taxon>
        <taxon>Methanobacteriati</taxon>
        <taxon>Methanobacteriota</taxon>
        <taxon>Stenosarchaea group</taxon>
        <taxon>Methanomicrobia</taxon>
        <taxon>Methanosarcinales</taxon>
        <taxon>Methanosarcinaceae</taxon>
        <taxon>Methanosarcina</taxon>
    </lineage>
</organism>
<dbReference type="HOGENOM" id="CLU_2056062_0_0_2"/>
<dbReference type="EMBL" id="CP009516">
    <property type="protein sequence ID" value="AKB79234.1"/>
    <property type="molecule type" value="Genomic_DNA"/>
</dbReference>
<keyword evidence="3" id="KW-0949">S-adenosyl-L-methionine</keyword>
<dbReference type="RefSeq" id="WP_239450994.1">
    <property type="nucleotide sequence ID" value="NZ_CP009516.1"/>
</dbReference>
<evidence type="ECO:0000256" key="1">
    <source>
        <dbReference type="ARBA" id="ARBA00001966"/>
    </source>
</evidence>
<dbReference type="GO" id="GO:0046872">
    <property type="term" value="F:metal ion binding"/>
    <property type="evidence" value="ECO:0007669"/>
    <property type="project" value="UniProtKB-KW"/>
</dbReference>
<comment type="cofactor">
    <cofactor evidence="1">
        <name>[4Fe-4S] cluster</name>
        <dbReference type="ChEBI" id="CHEBI:49883"/>
    </cofactor>
</comment>
<sequence>MIHEAMFYEKLAESEVKCSLCAHRCRIKPGKRGICGIRENCERLLFSLVYGEVAREAVANIEQKPLYHYYPGSTAYSVGTIGCNFGCRHCQNWILSRAVPEDASLGTLSPPRLSGRLKW</sequence>
<accession>A0A0E3SBL9</accession>
<dbReference type="PANTHER" id="PTHR30352:SF5">
    <property type="entry name" value="PYRUVATE FORMATE-LYASE 1-ACTIVATING ENZYME"/>
    <property type="match status" value="1"/>
</dbReference>
<evidence type="ECO:0000313" key="7">
    <source>
        <dbReference type="EMBL" id="AKB79234.1"/>
    </source>
</evidence>
<evidence type="ECO:0000256" key="2">
    <source>
        <dbReference type="ARBA" id="ARBA00022485"/>
    </source>
</evidence>
<keyword evidence="6" id="KW-0411">Iron-sulfur</keyword>
<keyword evidence="2" id="KW-0004">4Fe-4S</keyword>
<dbReference type="PATRIC" id="fig|1434110.4.peg.3550"/>
<protein>
    <recommendedName>
        <fullName evidence="9">AmmeMemoRadiSam system radical SAM enzyme</fullName>
    </recommendedName>
</protein>
<keyword evidence="4" id="KW-0479">Metal-binding</keyword>
<dbReference type="SUPFAM" id="SSF102114">
    <property type="entry name" value="Radical SAM enzymes"/>
    <property type="match status" value="1"/>
</dbReference>
<reference evidence="7 8" key="1">
    <citation type="submission" date="2014-07" db="EMBL/GenBank/DDBJ databases">
        <title>Methanogenic archaea and the global carbon cycle.</title>
        <authorList>
            <person name="Henriksen J.R."/>
            <person name="Luke J."/>
            <person name="Reinhart S."/>
            <person name="Benedict M.N."/>
            <person name="Youngblut N.D."/>
            <person name="Metcalf M.E."/>
            <person name="Whitaker R.J."/>
            <person name="Metcalf W.W."/>
        </authorList>
    </citation>
    <scope>NUCLEOTIDE SEQUENCE [LARGE SCALE GENOMIC DNA]</scope>
    <source>
        <strain evidence="7 8">HB-1</strain>
    </source>
</reference>
<dbReference type="AlphaFoldDB" id="A0A0E3SBL9"/>
<evidence type="ECO:0000256" key="5">
    <source>
        <dbReference type="ARBA" id="ARBA00023004"/>
    </source>
</evidence>
<evidence type="ECO:0000256" key="6">
    <source>
        <dbReference type="ARBA" id="ARBA00023014"/>
    </source>
</evidence>
<dbReference type="STRING" id="1434110.MSHOH_2751"/>
<dbReference type="Proteomes" id="UP000033101">
    <property type="component" value="Chromosome"/>
</dbReference>
<evidence type="ECO:0000256" key="4">
    <source>
        <dbReference type="ARBA" id="ARBA00022723"/>
    </source>
</evidence>
<proteinExistence type="predicted"/>